<evidence type="ECO:0000313" key="9">
    <source>
        <dbReference type="Proteomes" id="UP000231094"/>
    </source>
</evidence>
<evidence type="ECO:0000259" key="6">
    <source>
        <dbReference type="SMART" id="SM00062"/>
    </source>
</evidence>
<evidence type="ECO:0000256" key="2">
    <source>
        <dbReference type="ARBA" id="ARBA00010333"/>
    </source>
</evidence>
<evidence type="ECO:0000313" key="8">
    <source>
        <dbReference type="EMBL" id="PIT61161.1"/>
    </source>
</evidence>
<dbReference type="SUPFAM" id="SSF53850">
    <property type="entry name" value="Periplasmic binding protein-like II"/>
    <property type="match status" value="1"/>
</dbReference>
<dbReference type="CDD" id="cd13624">
    <property type="entry name" value="PBP2_Arg_Lys_His"/>
    <property type="match status" value="1"/>
</dbReference>
<dbReference type="Pfam" id="PF00497">
    <property type="entry name" value="SBP_bac_3"/>
    <property type="match status" value="1"/>
</dbReference>
<reference evidence="8 9" key="1">
    <citation type="journal article" date="2017" name="MBio">
        <title>Type VI secretion-mediated competition in the bee gut microbiome.</title>
        <authorList>
            <person name="Steele M.I."/>
            <person name="Kwong W.K."/>
            <person name="Powell J.E."/>
            <person name="Whiteley M."/>
            <person name="Moran N.A."/>
        </authorList>
    </citation>
    <scope>NUCLEOTIDE SEQUENCE [LARGE SCALE GENOMIC DNA]</scope>
    <source>
        <strain evidence="8 9">PEB0171</strain>
    </source>
</reference>
<dbReference type="EMBL" id="MEIV01000070">
    <property type="protein sequence ID" value="PIT61161.1"/>
    <property type="molecule type" value="Genomic_DNA"/>
</dbReference>
<comment type="similarity">
    <text evidence="2 4">Belongs to the bacterial solute-binding protein 3 family.</text>
</comment>
<dbReference type="GO" id="GO:0030313">
    <property type="term" value="C:cell envelope"/>
    <property type="evidence" value="ECO:0007669"/>
    <property type="project" value="UniProtKB-SubCell"/>
</dbReference>
<dbReference type="InterPro" id="IPR001638">
    <property type="entry name" value="Solute-binding_3/MltF_N"/>
</dbReference>
<dbReference type="PANTHER" id="PTHR35936:SF17">
    <property type="entry name" value="ARGININE-BINDING EXTRACELLULAR PROTEIN ARTP"/>
    <property type="match status" value="1"/>
</dbReference>
<evidence type="ECO:0000256" key="4">
    <source>
        <dbReference type="RuleBase" id="RU003744"/>
    </source>
</evidence>
<dbReference type="Gene3D" id="3.40.190.10">
    <property type="entry name" value="Periplasmic binding protein-like II"/>
    <property type="match status" value="2"/>
</dbReference>
<dbReference type="PANTHER" id="PTHR35936">
    <property type="entry name" value="MEMBRANE-BOUND LYTIC MUREIN TRANSGLYCOSYLASE F"/>
    <property type="match status" value="1"/>
</dbReference>
<feature type="domain" description="Ionotropic glutamate receptor C-terminal" evidence="7">
    <location>
        <begin position="44"/>
        <end position="267"/>
    </location>
</feature>
<name>A0A2N9Y2B9_9NEIS</name>
<feature type="chain" id="PRO_5014705725" evidence="5">
    <location>
        <begin position="21"/>
        <end position="267"/>
    </location>
</feature>
<dbReference type="RefSeq" id="WP_100116724.1">
    <property type="nucleotide sequence ID" value="NZ_MEIV01000070.1"/>
</dbReference>
<proteinExistence type="inferred from homology"/>
<dbReference type="PROSITE" id="PS51257">
    <property type="entry name" value="PROKAR_LIPOPROTEIN"/>
    <property type="match status" value="1"/>
</dbReference>
<gene>
    <name evidence="8" type="ORF">BHC47_07735</name>
</gene>
<protein>
    <submittedName>
        <fullName evidence="8">ABC transporter substrate-binding protein</fullName>
    </submittedName>
</protein>
<dbReference type="GO" id="GO:0016020">
    <property type="term" value="C:membrane"/>
    <property type="evidence" value="ECO:0007669"/>
    <property type="project" value="InterPro"/>
</dbReference>
<dbReference type="PROSITE" id="PS01039">
    <property type="entry name" value="SBP_BACTERIAL_3"/>
    <property type="match status" value="1"/>
</dbReference>
<evidence type="ECO:0000256" key="1">
    <source>
        <dbReference type="ARBA" id="ARBA00004196"/>
    </source>
</evidence>
<dbReference type="SMART" id="SM00079">
    <property type="entry name" value="PBPe"/>
    <property type="match status" value="1"/>
</dbReference>
<accession>A0A2N9Y2B9</accession>
<dbReference type="SMART" id="SM00062">
    <property type="entry name" value="PBPb"/>
    <property type="match status" value="1"/>
</dbReference>
<evidence type="ECO:0000256" key="3">
    <source>
        <dbReference type="ARBA" id="ARBA00022729"/>
    </source>
</evidence>
<dbReference type="Proteomes" id="UP000231094">
    <property type="component" value="Unassembled WGS sequence"/>
</dbReference>
<dbReference type="AlphaFoldDB" id="A0A2N9Y2B9"/>
<dbReference type="InterPro" id="IPR018313">
    <property type="entry name" value="SBP_3_CS"/>
</dbReference>
<evidence type="ECO:0000259" key="7">
    <source>
        <dbReference type="SMART" id="SM00079"/>
    </source>
</evidence>
<dbReference type="GO" id="GO:0015276">
    <property type="term" value="F:ligand-gated monoatomic ion channel activity"/>
    <property type="evidence" value="ECO:0007669"/>
    <property type="project" value="InterPro"/>
</dbReference>
<feature type="domain" description="Solute-binding protein family 3/N-terminal" evidence="6">
    <location>
        <begin position="44"/>
        <end position="267"/>
    </location>
</feature>
<feature type="signal peptide" evidence="5">
    <location>
        <begin position="1"/>
        <end position="20"/>
    </location>
</feature>
<organism evidence="8 9">
    <name type="scientific">Snodgrassella alvi</name>
    <dbReference type="NCBI Taxonomy" id="1196083"/>
    <lineage>
        <taxon>Bacteria</taxon>
        <taxon>Pseudomonadati</taxon>
        <taxon>Pseudomonadota</taxon>
        <taxon>Betaproteobacteria</taxon>
        <taxon>Neisseriales</taxon>
        <taxon>Neisseriaceae</taxon>
        <taxon>Snodgrassella</taxon>
    </lineage>
</organism>
<dbReference type="InterPro" id="IPR001320">
    <property type="entry name" value="Iontro_rcpt_C"/>
</dbReference>
<sequence>MKIKHWFAAAAMCSALVLTACGGSKNNSESASVPATAQSGADKTYIVGTNAEFAPFESRTADGSLTGFDIDLLTAMAKAGNFKIQFKDQPWDGLFASLNNGDLDIVASGVTITDERKQSMTFSDPYFDISMMVLTPRAKTFHSLAELNNMQRVAVASGQTGDLAVQKILGAQSTKIARFDSVPLAIKELENGGVEAMVSDGAVISNYVKANGADKFTINKVPEFGVDHYGFVVRKGDTATVEKLNDALKKIRASGEYDKIYAKYFSN</sequence>
<evidence type="ECO:0000256" key="5">
    <source>
        <dbReference type="SAM" id="SignalP"/>
    </source>
</evidence>
<keyword evidence="3 5" id="KW-0732">Signal</keyword>
<comment type="caution">
    <text evidence="8">The sequence shown here is derived from an EMBL/GenBank/DDBJ whole genome shotgun (WGS) entry which is preliminary data.</text>
</comment>
<comment type="subcellular location">
    <subcellularLocation>
        <location evidence="1">Cell envelope</location>
    </subcellularLocation>
</comment>